<protein>
    <submittedName>
        <fullName evidence="1">Uncharacterized protein</fullName>
    </submittedName>
</protein>
<accession>A0A5Q2F9P6</accession>
<dbReference type="EMBL" id="MN509793">
    <property type="protein sequence ID" value="QGF20950.1"/>
    <property type="molecule type" value="Genomic_DNA"/>
</dbReference>
<reference evidence="1 2" key="1">
    <citation type="submission" date="2019-09" db="EMBL/GenBank/DDBJ databases">
        <authorList>
            <person name="Zaczek-Moczydlowska M."/>
        </authorList>
    </citation>
    <scope>NUCLEOTIDE SEQUENCE [LARGE SCALE GENOMIC DNA]</scope>
</reference>
<sequence>MLSEKLRKFLELYLEWAAHPATSEGGCGVSGAELFDRFSGLCYNYGVFLRGLKLPEDERQHLRLELSKLLVITEGDDEFPFGAREYCDDCLEGTHHLNTTRLEWIRNQLEKCND</sequence>
<evidence type="ECO:0000313" key="1">
    <source>
        <dbReference type="EMBL" id="QGF20950.1"/>
    </source>
</evidence>
<organism evidence="1 2">
    <name type="scientific">Pectobacterium phage MA13</name>
    <dbReference type="NCBI Taxonomy" id="2662284"/>
    <lineage>
        <taxon>Viruses</taxon>
        <taxon>Duplodnaviria</taxon>
        <taxon>Heunggongvirae</taxon>
        <taxon>Uroviricota</taxon>
        <taxon>Caudoviricetes</taxon>
        <taxon>Autographivirales</taxon>
        <taxon>Autonotataviridae</taxon>
        <taxon>Melnykvirinae</taxon>
        <taxon>Daeravirus</taxon>
        <taxon>Daeravirus MA13</taxon>
    </lineage>
</organism>
<proteinExistence type="predicted"/>
<dbReference type="Proteomes" id="UP000355922">
    <property type="component" value="Segment"/>
</dbReference>
<keyword evidence="2" id="KW-1185">Reference proteome</keyword>
<name>A0A5Q2F9P6_9CAUD</name>
<evidence type="ECO:0000313" key="2">
    <source>
        <dbReference type="Proteomes" id="UP000355922"/>
    </source>
</evidence>
<gene>
    <name evidence="1" type="ORF">MA13_gp06</name>
</gene>